<keyword evidence="10" id="KW-1185">Reference proteome</keyword>
<dbReference type="FunFam" id="1.10.510.10:FF:001020">
    <property type="entry name" value="Transmembrane ion channel"/>
    <property type="match status" value="2"/>
</dbReference>
<evidence type="ECO:0000256" key="7">
    <source>
        <dbReference type="SAM" id="MobiDB-lite"/>
    </source>
</evidence>
<feature type="binding site" evidence="6">
    <location>
        <position position="55"/>
    </location>
    <ligand>
        <name>ATP</name>
        <dbReference type="ChEBI" id="CHEBI:30616"/>
    </ligand>
</feature>
<dbReference type="Proteomes" id="UP001432027">
    <property type="component" value="Unassembled WGS sequence"/>
</dbReference>
<feature type="domain" description="Protein kinase" evidence="8">
    <location>
        <begin position="25"/>
        <end position="277"/>
    </location>
</feature>
<organism evidence="9 10">
    <name type="scientific">Pristionchus entomophagus</name>
    <dbReference type="NCBI Taxonomy" id="358040"/>
    <lineage>
        <taxon>Eukaryota</taxon>
        <taxon>Metazoa</taxon>
        <taxon>Ecdysozoa</taxon>
        <taxon>Nematoda</taxon>
        <taxon>Chromadorea</taxon>
        <taxon>Rhabditida</taxon>
        <taxon>Rhabditina</taxon>
        <taxon>Diplogasteromorpha</taxon>
        <taxon>Diplogasteroidea</taxon>
        <taxon>Neodiplogasteridae</taxon>
        <taxon>Pristionchus</taxon>
    </lineage>
</organism>
<dbReference type="GO" id="GO:0005737">
    <property type="term" value="C:cytoplasm"/>
    <property type="evidence" value="ECO:0007669"/>
    <property type="project" value="TreeGrafter"/>
</dbReference>
<dbReference type="InterPro" id="IPR008271">
    <property type="entry name" value="Ser/Thr_kinase_AS"/>
</dbReference>
<dbReference type="PROSITE" id="PS00107">
    <property type="entry name" value="PROTEIN_KINASE_ATP"/>
    <property type="match status" value="1"/>
</dbReference>
<dbReference type="PANTHER" id="PTHR11042:SF91">
    <property type="entry name" value="EUKARYOTIC TRANSLATION INITIATION FACTOR 2-ALPHA KINASE"/>
    <property type="match status" value="1"/>
</dbReference>
<dbReference type="Gene3D" id="3.30.200.20">
    <property type="entry name" value="Phosphorylase Kinase, domain 1"/>
    <property type="match status" value="2"/>
</dbReference>
<evidence type="ECO:0000313" key="9">
    <source>
        <dbReference type="EMBL" id="GMS86148.1"/>
    </source>
</evidence>
<dbReference type="Pfam" id="PF00069">
    <property type="entry name" value="Pkinase"/>
    <property type="match status" value="2"/>
</dbReference>
<evidence type="ECO:0000256" key="4">
    <source>
        <dbReference type="ARBA" id="ARBA00022840"/>
    </source>
</evidence>
<feature type="domain" description="Protein kinase" evidence="8">
    <location>
        <begin position="300"/>
        <end position="609"/>
    </location>
</feature>
<dbReference type="GO" id="GO:0004694">
    <property type="term" value="F:eukaryotic translation initiation factor 2alpha kinase activity"/>
    <property type="evidence" value="ECO:0007669"/>
    <property type="project" value="TreeGrafter"/>
</dbReference>
<evidence type="ECO:0000256" key="2">
    <source>
        <dbReference type="ARBA" id="ARBA00022741"/>
    </source>
</evidence>
<dbReference type="EMBL" id="BTSX01000002">
    <property type="protein sequence ID" value="GMS86148.1"/>
    <property type="molecule type" value="Genomic_DNA"/>
</dbReference>
<gene>
    <name evidence="9" type="ORF">PENTCL1PPCAC_8323</name>
</gene>
<dbReference type="InterPro" id="IPR000719">
    <property type="entry name" value="Prot_kinase_dom"/>
</dbReference>
<dbReference type="PANTHER" id="PTHR11042">
    <property type="entry name" value="EUKARYOTIC TRANSLATION INITIATION FACTOR 2-ALPHA KINASE EIF2-ALPHA KINASE -RELATED"/>
    <property type="match status" value="1"/>
</dbReference>
<keyword evidence="4 6" id="KW-0067">ATP-binding</keyword>
<proteinExistence type="inferred from homology"/>
<evidence type="ECO:0000313" key="10">
    <source>
        <dbReference type="Proteomes" id="UP001432027"/>
    </source>
</evidence>
<feature type="region of interest" description="Disordered" evidence="7">
    <location>
        <begin position="1"/>
        <end position="20"/>
    </location>
</feature>
<dbReference type="Gene3D" id="1.10.510.10">
    <property type="entry name" value="Transferase(Phosphotransferase) domain 1"/>
    <property type="match status" value="2"/>
</dbReference>
<accession>A0AAV5SSM4</accession>
<dbReference type="PROSITE" id="PS50011">
    <property type="entry name" value="PROTEIN_KINASE_DOM"/>
    <property type="match status" value="2"/>
</dbReference>
<name>A0AAV5SSM4_9BILA</name>
<dbReference type="SMART" id="SM00220">
    <property type="entry name" value="S_TKc"/>
    <property type="match status" value="2"/>
</dbReference>
<comment type="similarity">
    <text evidence="5">Belongs to the protein kinase superfamily. Ser/Thr protein kinase family. GCN2 subfamily.</text>
</comment>
<evidence type="ECO:0000256" key="5">
    <source>
        <dbReference type="ARBA" id="ARBA00037982"/>
    </source>
</evidence>
<dbReference type="PROSITE" id="PS00108">
    <property type="entry name" value="PROTEIN_KINASE_ST"/>
    <property type="match status" value="1"/>
</dbReference>
<dbReference type="AlphaFoldDB" id="A0AAV5SSM4"/>
<protein>
    <recommendedName>
        <fullName evidence="8">Protein kinase domain-containing protein</fullName>
    </recommendedName>
</protein>
<dbReference type="InterPro" id="IPR011009">
    <property type="entry name" value="Kinase-like_dom_sf"/>
</dbReference>
<keyword evidence="1" id="KW-0808">Transferase</keyword>
<evidence type="ECO:0000256" key="3">
    <source>
        <dbReference type="ARBA" id="ARBA00022777"/>
    </source>
</evidence>
<evidence type="ECO:0000259" key="8">
    <source>
        <dbReference type="PROSITE" id="PS50011"/>
    </source>
</evidence>
<comment type="caution">
    <text evidence="9">The sequence shown here is derived from an EMBL/GenBank/DDBJ whole genome shotgun (WGS) entry which is preliminary data.</text>
</comment>
<dbReference type="GO" id="GO:0005524">
    <property type="term" value="F:ATP binding"/>
    <property type="evidence" value="ECO:0007669"/>
    <property type="project" value="UniProtKB-UniRule"/>
</dbReference>
<dbReference type="SUPFAM" id="SSF56112">
    <property type="entry name" value="Protein kinase-like (PK-like)"/>
    <property type="match status" value="2"/>
</dbReference>
<dbReference type="GO" id="GO:0005634">
    <property type="term" value="C:nucleus"/>
    <property type="evidence" value="ECO:0007669"/>
    <property type="project" value="TreeGrafter"/>
</dbReference>
<keyword evidence="3" id="KW-0418">Kinase</keyword>
<dbReference type="InterPro" id="IPR017441">
    <property type="entry name" value="Protein_kinase_ATP_BS"/>
</dbReference>
<reference evidence="9" key="1">
    <citation type="submission" date="2023-10" db="EMBL/GenBank/DDBJ databases">
        <title>Genome assembly of Pristionchus species.</title>
        <authorList>
            <person name="Yoshida K."/>
            <person name="Sommer R.J."/>
        </authorList>
    </citation>
    <scope>NUCLEOTIDE SEQUENCE</scope>
    <source>
        <strain evidence="9">RS0144</strain>
    </source>
</reference>
<evidence type="ECO:0000256" key="6">
    <source>
        <dbReference type="PROSITE-ProRule" id="PRU10141"/>
    </source>
</evidence>
<evidence type="ECO:0000256" key="1">
    <source>
        <dbReference type="ARBA" id="ARBA00022679"/>
    </source>
</evidence>
<dbReference type="InterPro" id="IPR050339">
    <property type="entry name" value="CC_SR_Kinase"/>
</dbReference>
<keyword evidence="2 6" id="KW-0547">Nucleotide-binding</keyword>
<sequence length="610" mass="71300">MSVNRNYGAPEEEGELQTGRFKTQFPTHEVVGKGTFGSVFRVERAMDKAVFAVKKMSMESSKVKKNLNEVRKLETLRHPGVVRYYGWWKENPDGDDLIDIYIQMEFCNESLEQWLTRHNNEKPRDQNQIRSWFKQIVSAIKYIHEQNIIHRDLKPGNILVSSDEVVKICDLGIATDCVLESESKTRTHIGTSLYMAPEQMFYYSEKVDVFSIGLVLIELCKAMTESERTKVFGDIHCAKQLRILQDEPSTLDLVKQLTTLDWEARPSVDDIYDHSFFNNEIGDVLNIQLAAYSSRYAKEFTNNAILGTSYSSYVFAATNFSDGKKYAVKRIFVEARDRSVVEILQEIRLMQLNQLDHPGIVRNIDTWMEQPPKGWQFNADNKMLRTVGYTGNDANMNYYCNDCVFIYVQMQKYEYSLAQWMETDKKYGWRRKEEMEKEKKYESRRADEQCTRPIPKIKSLFKQIVAAVGYLHENNLVHKNLKPSNILFDGSNQLKICDLGIDYERRNCGQTTMARSDTDDFYKSPENYMSFPFANYTSMSDVFSLGLILVELYLIITPAERNRIFRKYWLGRQFRHINDAETEKFVAWLTHFDPKNRPTCRQMLDHAYLA</sequence>